<dbReference type="SMART" id="SM00710">
    <property type="entry name" value="PbH1"/>
    <property type="match status" value="6"/>
</dbReference>
<dbReference type="Proteomes" id="UP001374535">
    <property type="component" value="Chromosome 5"/>
</dbReference>
<dbReference type="PROSITE" id="PS00502">
    <property type="entry name" value="POLYGALACTURONASE"/>
    <property type="match status" value="1"/>
</dbReference>
<evidence type="ECO:0000256" key="9">
    <source>
        <dbReference type="RuleBase" id="RU361169"/>
    </source>
</evidence>
<name>A0AAQ3RZ49_VIGMU</name>
<evidence type="ECO:0000256" key="7">
    <source>
        <dbReference type="ARBA" id="ARBA00023316"/>
    </source>
</evidence>
<dbReference type="InterPro" id="IPR000743">
    <property type="entry name" value="Glyco_hydro_28"/>
</dbReference>
<evidence type="ECO:0000256" key="2">
    <source>
        <dbReference type="ARBA" id="ARBA00008834"/>
    </source>
</evidence>
<dbReference type="GO" id="GO:0071555">
    <property type="term" value="P:cell wall organization"/>
    <property type="evidence" value="ECO:0007669"/>
    <property type="project" value="UniProtKB-KW"/>
</dbReference>
<dbReference type="PANTHER" id="PTHR31375">
    <property type="match status" value="1"/>
</dbReference>
<dbReference type="InterPro" id="IPR006626">
    <property type="entry name" value="PbH1"/>
</dbReference>
<dbReference type="AlphaFoldDB" id="A0AAQ3RZ49"/>
<dbReference type="FunFam" id="2.160.20.10:FF:000004">
    <property type="entry name" value="Pectin lyase-like superfamily protein"/>
    <property type="match status" value="1"/>
</dbReference>
<accession>A0AAQ3RZ49</accession>
<feature type="active site" evidence="8">
    <location>
        <position position="316"/>
    </location>
</feature>
<dbReference type="InterPro" id="IPR011050">
    <property type="entry name" value="Pectin_lyase_fold/virulence"/>
</dbReference>
<sequence>MLNNSGRERRIISPRRPICSNFEGSKTIKTRNKKRNKSVRHRGAMAIAKSAVLILLFALVCNANGGAPDQPRIAGPDMFKNKNVAKDVLLPGEQVINVMDFGAKADGRTDSTQAFMDAWRKVCHQTTGPARLLIPEGRFLISSMYFSGPCTCQTPVTIQVKGYVMATTDISEYENGDWLMFEKLNGLKIIGGGTFDGQGKKSWEYSENCESGDDRACARNPSSLFFSDCSNVVVQGIRTANPKGFHIFVTKCTNVRLRKLKLVAPETSPNTDGIHVSHSDTVIMSRNTIATGDDCISMIQGVKNVFINRLKCGPGHGISIGSLGKYQNEEEVRGIRIQNCSLINTTNGLRVKAWPDRYPGAASDISFSNINMQNVRNPIIIDQEYECYPDCKKKPSLVRIQNVHFQNVKGTTTSPLAVDLRCSKLFGCQGVTVKDIDLKFGDAPTTSRCVNTQPRFAGVLMPPPCA</sequence>
<keyword evidence="6 9" id="KW-0326">Glycosidase</keyword>
<dbReference type="GO" id="GO:0005975">
    <property type="term" value="P:carbohydrate metabolic process"/>
    <property type="evidence" value="ECO:0007669"/>
    <property type="project" value="InterPro"/>
</dbReference>
<reference evidence="10 11" key="1">
    <citation type="journal article" date="2023" name="Life. Sci Alliance">
        <title>Evolutionary insights into 3D genome organization and epigenetic landscape of Vigna mungo.</title>
        <authorList>
            <person name="Junaid A."/>
            <person name="Singh B."/>
            <person name="Bhatia S."/>
        </authorList>
    </citation>
    <scope>NUCLEOTIDE SEQUENCE [LARGE SCALE GENOMIC DNA]</scope>
    <source>
        <strain evidence="10">Urdbean</strain>
    </source>
</reference>
<protein>
    <recommendedName>
        <fullName evidence="12">Polygalacturonase</fullName>
    </recommendedName>
</protein>
<keyword evidence="4" id="KW-0964">Secreted</keyword>
<dbReference type="GO" id="GO:0004650">
    <property type="term" value="F:polygalacturonase activity"/>
    <property type="evidence" value="ECO:0007669"/>
    <property type="project" value="InterPro"/>
</dbReference>
<keyword evidence="11" id="KW-1185">Reference proteome</keyword>
<keyword evidence="5 9" id="KW-0378">Hydrolase</keyword>
<dbReference type="EMBL" id="CP144696">
    <property type="protein sequence ID" value="WVZ09604.1"/>
    <property type="molecule type" value="Genomic_DNA"/>
</dbReference>
<evidence type="ECO:0000313" key="11">
    <source>
        <dbReference type="Proteomes" id="UP001374535"/>
    </source>
</evidence>
<comment type="similarity">
    <text evidence="2 9">Belongs to the glycosyl hydrolase 28 family.</text>
</comment>
<keyword evidence="3" id="KW-0134">Cell wall</keyword>
<comment type="subcellular location">
    <subcellularLocation>
        <location evidence="1">Secreted</location>
        <location evidence="1">Cell wall</location>
    </subcellularLocation>
</comment>
<gene>
    <name evidence="10" type="ORF">V8G54_014134</name>
</gene>
<evidence type="ECO:0000256" key="5">
    <source>
        <dbReference type="ARBA" id="ARBA00022801"/>
    </source>
</evidence>
<evidence type="ECO:0000256" key="8">
    <source>
        <dbReference type="PROSITE-ProRule" id="PRU10052"/>
    </source>
</evidence>
<evidence type="ECO:0008006" key="12">
    <source>
        <dbReference type="Google" id="ProtNLM"/>
    </source>
</evidence>
<dbReference type="Gene3D" id="2.160.20.10">
    <property type="entry name" value="Single-stranded right-handed beta-helix, Pectin lyase-like"/>
    <property type="match status" value="1"/>
</dbReference>
<dbReference type="Pfam" id="PF00295">
    <property type="entry name" value="Glyco_hydro_28"/>
    <property type="match status" value="1"/>
</dbReference>
<proteinExistence type="inferred from homology"/>
<evidence type="ECO:0000256" key="1">
    <source>
        <dbReference type="ARBA" id="ARBA00004191"/>
    </source>
</evidence>
<dbReference type="SUPFAM" id="SSF51126">
    <property type="entry name" value="Pectin lyase-like"/>
    <property type="match status" value="1"/>
</dbReference>
<keyword evidence="7" id="KW-0961">Cell wall biogenesis/degradation</keyword>
<evidence type="ECO:0000256" key="6">
    <source>
        <dbReference type="ARBA" id="ARBA00023295"/>
    </source>
</evidence>
<evidence type="ECO:0000256" key="3">
    <source>
        <dbReference type="ARBA" id="ARBA00022512"/>
    </source>
</evidence>
<dbReference type="InterPro" id="IPR012334">
    <property type="entry name" value="Pectin_lyas_fold"/>
</dbReference>
<evidence type="ECO:0000256" key="4">
    <source>
        <dbReference type="ARBA" id="ARBA00022525"/>
    </source>
</evidence>
<organism evidence="10 11">
    <name type="scientific">Vigna mungo</name>
    <name type="common">Black gram</name>
    <name type="synonym">Phaseolus mungo</name>
    <dbReference type="NCBI Taxonomy" id="3915"/>
    <lineage>
        <taxon>Eukaryota</taxon>
        <taxon>Viridiplantae</taxon>
        <taxon>Streptophyta</taxon>
        <taxon>Embryophyta</taxon>
        <taxon>Tracheophyta</taxon>
        <taxon>Spermatophyta</taxon>
        <taxon>Magnoliopsida</taxon>
        <taxon>eudicotyledons</taxon>
        <taxon>Gunneridae</taxon>
        <taxon>Pentapetalae</taxon>
        <taxon>rosids</taxon>
        <taxon>fabids</taxon>
        <taxon>Fabales</taxon>
        <taxon>Fabaceae</taxon>
        <taxon>Papilionoideae</taxon>
        <taxon>50 kb inversion clade</taxon>
        <taxon>NPAAA clade</taxon>
        <taxon>indigoferoid/millettioid clade</taxon>
        <taxon>Phaseoleae</taxon>
        <taxon>Vigna</taxon>
    </lineage>
</organism>
<evidence type="ECO:0000313" key="10">
    <source>
        <dbReference type="EMBL" id="WVZ09604.1"/>
    </source>
</evidence>